<sequence>MDAPPPPEDKHDFVIVNDTTVEAGSNVNPKFFQRVTQAASNLLSYFSRNRGTYLSPTTYEDLGNESYTRSDEPDSNSKQEPPQPNVTRTAITTEQGGHLVKKP</sequence>
<evidence type="ECO:0000313" key="3">
    <source>
        <dbReference type="Proteomes" id="UP001320768"/>
    </source>
</evidence>
<dbReference type="Proteomes" id="UP001320768">
    <property type="component" value="Unassembled WGS sequence"/>
</dbReference>
<evidence type="ECO:0000313" key="2">
    <source>
        <dbReference type="EMBL" id="MCP8351708.1"/>
    </source>
</evidence>
<protein>
    <submittedName>
        <fullName evidence="2">Uncharacterized protein</fullName>
    </submittedName>
</protein>
<keyword evidence="3" id="KW-1185">Reference proteome</keyword>
<feature type="compositionally biased region" description="Polar residues" evidence="1">
    <location>
        <begin position="78"/>
        <end position="95"/>
    </location>
</feature>
<accession>A0ABT1L4B2</accession>
<dbReference type="RefSeq" id="WP_258568823.1">
    <property type="nucleotide sequence ID" value="NZ_JAKUDN010000001.1"/>
</dbReference>
<evidence type="ECO:0000256" key="1">
    <source>
        <dbReference type="SAM" id="MobiDB-lite"/>
    </source>
</evidence>
<gene>
    <name evidence="2" type="ORF">MKS91_00140</name>
</gene>
<comment type="caution">
    <text evidence="2">The sequence shown here is derived from an EMBL/GenBank/DDBJ whole genome shotgun (WGS) entry which is preliminary data.</text>
</comment>
<reference evidence="2 3" key="1">
    <citation type="journal article" date="2022" name="Nat. Microbiol.">
        <title>The microbiome of a bacterivorous marine choanoflagellate contains a resource-demanding obligate bacterial associate.</title>
        <authorList>
            <person name="Needham D.M."/>
            <person name="Poirier C."/>
            <person name="Bachy C."/>
            <person name="George E.E."/>
            <person name="Wilken S."/>
            <person name="Yung C.C.M."/>
            <person name="Limardo A.J."/>
            <person name="Morando M."/>
            <person name="Sudek L."/>
            <person name="Malmstrom R.R."/>
            <person name="Keeling P.J."/>
            <person name="Santoro A.E."/>
            <person name="Worden A.Z."/>
        </authorList>
    </citation>
    <scope>NUCLEOTIDE SEQUENCE [LARGE SCALE GENOMIC DNA]</scope>
    <source>
        <strain evidence="2 3">Comchoano-2</strain>
    </source>
</reference>
<name>A0ABT1L4B2_9GAMM</name>
<organism evidence="2 3">
    <name type="scientific">Candidatus Synchoanobacter obligatus</name>
    <dbReference type="NCBI Taxonomy" id="2919597"/>
    <lineage>
        <taxon>Bacteria</taxon>
        <taxon>Pseudomonadati</taxon>
        <taxon>Pseudomonadota</taxon>
        <taxon>Gammaproteobacteria</taxon>
        <taxon>Candidatus Comchoanobacterales</taxon>
        <taxon>Candidatus Comchoanobacteraceae</taxon>
        <taxon>Candidatus Synchoanobacter</taxon>
    </lineage>
</organism>
<dbReference type="EMBL" id="JAKUDN010000001">
    <property type="protein sequence ID" value="MCP8351708.1"/>
    <property type="molecule type" value="Genomic_DNA"/>
</dbReference>
<feature type="compositionally biased region" description="Basic and acidic residues" evidence="1">
    <location>
        <begin position="68"/>
        <end position="77"/>
    </location>
</feature>
<feature type="region of interest" description="Disordered" evidence="1">
    <location>
        <begin position="53"/>
        <end position="103"/>
    </location>
</feature>
<proteinExistence type="predicted"/>